<dbReference type="InterPro" id="IPR023887">
    <property type="entry name" value="QH-AmDH_asu"/>
</dbReference>
<feature type="domain" description="Quinohemoprotein amine dehydrogenase alpha subunit" evidence="4">
    <location>
        <begin position="198"/>
        <end position="300"/>
    </location>
</feature>
<evidence type="ECO:0000259" key="2">
    <source>
        <dbReference type="Pfam" id="PF09098"/>
    </source>
</evidence>
<dbReference type="InterPro" id="IPR014756">
    <property type="entry name" value="Ig_E-set"/>
</dbReference>
<dbReference type="SUPFAM" id="SSF81296">
    <property type="entry name" value="E set domains"/>
    <property type="match status" value="1"/>
</dbReference>
<keyword evidence="1" id="KW-0732">Signal</keyword>
<dbReference type="InterPro" id="IPR015182">
    <property type="entry name" value="QH-AmDH_asu_heme-bd_dom"/>
</dbReference>
<sequence length="507" mass="53948">MWTKTSCLSAAILLAAGGAQMAHADAQLLKKTCGSCHSETDNQLSRISGQRKSPEGWMMTIVRMQHQHGLQVSVEDRRAIVQFLADTQGLAPAEAAPFRYALEKDPNHVETFEEPMASMCARCHTGARVGLQRRTADEWLIHMDFHVGNYPTIEYQALGRDREWYKIAREEIAPYLAAAYPLETSEWDSWQEAEKVPVAGDWIVITELPGVGEAYGRLSVSGDASPYQVAGTLMSADGQGRSVSGTMNLYTGYEWRATLDIDGQDYRQVLAVSEDGTTLAGRQFQRDHDSLGGSLRGVRADQPGVMLGTVPSAVPAGSATVQVVGSGLDGLSASNGSASANTYGAAVALETEGNGFVTLSTDAGEAKVAYYTTIDGIAVDPAFTIARIGGGSEVGPEAVPAHFRAIGLWNGPDGAPGTEDDVRIGRVNAEWTVTNLHEHAAKMEDAGYAGQIDDTGIFTPAVAGPNAERPFSTNNAGELTVVADAMGQSGSATLIVTVQRFIDPPIR</sequence>
<dbReference type="InterPro" id="IPR013783">
    <property type="entry name" value="Ig-like_fold"/>
</dbReference>
<dbReference type="Gene3D" id="1.10.760.10">
    <property type="entry name" value="Cytochrome c-like domain"/>
    <property type="match status" value="1"/>
</dbReference>
<evidence type="ECO:0000256" key="1">
    <source>
        <dbReference type="SAM" id="SignalP"/>
    </source>
</evidence>
<organism evidence="5 6">
    <name type="scientific">Ruegeria marina</name>
    <dbReference type="NCBI Taxonomy" id="639004"/>
    <lineage>
        <taxon>Bacteria</taxon>
        <taxon>Pseudomonadati</taxon>
        <taxon>Pseudomonadota</taxon>
        <taxon>Alphaproteobacteria</taxon>
        <taxon>Rhodobacterales</taxon>
        <taxon>Roseobacteraceae</taxon>
        <taxon>Ruegeria</taxon>
    </lineage>
</organism>
<name>A0A1G6I543_9RHOB</name>
<dbReference type="Pfam" id="PF09098">
    <property type="entry name" value="Dehyd-heme_bind"/>
    <property type="match status" value="1"/>
</dbReference>
<dbReference type="InterPro" id="IPR036718">
    <property type="entry name" value="H-AmDH_asu_dom2_sf"/>
</dbReference>
<protein>
    <submittedName>
        <fullName evidence="5">Quinohemoprotein amine dehydrogenase</fullName>
    </submittedName>
</protein>
<accession>A0A1G6I543</accession>
<keyword evidence="6" id="KW-1185">Reference proteome</keyword>
<evidence type="ECO:0000259" key="3">
    <source>
        <dbReference type="Pfam" id="PF09100"/>
    </source>
</evidence>
<proteinExistence type="predicted"/>
<dbReference type="InterPro" id="IPR009111">
    <property type="entry name" value="QH-AmDH_asu_dom2"/>
</dbReference>
<dbReference type="InterPro" id="IPR036909">
    <property type="entry name" value="Cyt_c-like_dom_sf"/>
</dbReference>
<dbReference type="Pfam" id="PF14930">
    <property type="entry name" value="Qn_am_d_aII"/>
    <property type="match status" value="1"/>
</dbReference>
<evidence type="ECO:0000259" key="4">
    <source>
        <dbReference type="Pfam" id="PF14930"/>
    </source>
</evidence>
<gene>
    <name evidence="5" type="ORF">SAMN04488239_10128</name>
</gene>
<feature type="signal peptide" evidence="1">
    <location>
        <begin position="1"/>
        <end position="24"/>
    </location>
</feature>
<evidence type="ECO:0000313" key="5">
    <source>
        <dbReference type="EMBL" id="SDC01614.1"/>
    </source>
</evidence>
<dbReference type="Pfam" id="PF09100">
    <property type="entry name" value="Qn_am_d_aIV"/>
    <property type="match status" value="1"/>
</dbReference>
<dbReference type="Gene3D" id="2.40.128.120">
    <property type="entry name" value="Quinohemoprotein amine dehydrogenase alpha subunit, domain 2"/>
    <property type="match status" value="1"/>
</dbReference>
<dbReference type="EMBL" id="FMZV01000001">
    <property type="protein sequence ID" value="SDC01614.1"/>
    <property type="molecule type" value="Genomic_DNA"/>
</dbReference>
<dbReference type="SUPFAM" id="SSF69298">
    <property type="entry name" value="Quinohemoprotein amine dehydrogenase A chain, domain 3"/>
    <property type="match status" value="1"/>
</dbReference>
<dbReference type="InterPro" id="IPR015184">
    <property type="entry name" value="QH-AmDH_asu_dom_IV"/>
</dbReference>
<dbReference type="GO" id="GO:0020037">
    <property type="term" value="F:heme binding"/>
    <property type="evidence" value="ECO:0007669"/>
    <property type="project" value="InterPro"/>
</dbReference>
<dbReference type="AlphaFoldDB" id="A0A1G6I543"/>
<dbReference type="STRING" id="639004.SAMN04488239_10128"/>
<feature type="domain" description="Quinohemoprotein amine dehydrogenase alpha subunit" evidence="3">
    <location>
        <begin position="377"/>
        <end position="506"/>
    </location>
</feature>
<dbReference type="OrthoDB" id="5345472at2"/>
<dbReference type="NCBIfam" id="TIGR03908">
    <property type="entry name" value="QH_alpha"/>
    <property type="match status" value="1"/>
</dbReference>
<dbReference type="Gene3D" id="2.60.40.10">
    <property type="entry name" value="Immunoglobulins"/>
    <property type="match status" value="1"/>
</dbReference>
<feature type="domain" description="Quinohemoprotein amine dehydrogenase alpha subunit haem binding" evidence="2">
    <location>
        <begin position="26"/>
        <end position="187"/>
    </location>
</feature>
<reference evidence="6" key="1">
    <citation type="submission" date="2016-10" db="EMBL/GenBank/DDBJ databases">
        <authorList>
            <person name="Varghese N."/>
            <person name="Submissions S."/>
        </authorList>
    </citation>
    <scope>NUCLEOTIDE SEQUENCE [LARGE SCALE GENOMIC DNA]</scope>
    <source>
        <strain evidence="6">CGMCC 1.9108</strain>
    </source>
</reference>
<dbReference type="GO" id="GO:0009055">
    <property type="term" value="F:electron transfer activity"/>
    <property type="evidence" value="ECO:0007669"/>
    <property type="project" value="InterPro"/>
</dbReference>
<feature type="chain" id="PRO_5011700808" evidence="1">
    <location>
        <begin position="25"/>
        <end position="507"/>
    </location>
</feature>
<dbReference type="Proteomes" id="UP000199628">
    <property type="component" value="Unassembled WGS sequence"/>
</dbReference>
<evidence type="ECO:0000313" key="6">
    <source>
        <dbReference type="Proteomes" id="UP000199628"/>
    </source>
</evidence>
<dbReference type="SUPFAM" id="SSF46626">
    <property type="entry name" value="Cytochrome c"/>
    <property type="match status" value="2"/>
</dbReference>